<evidence type="ECO:0000313" key="1">
    <source>
        <dbReference type="EnsemblMetazoa" id="GPPI046433-PA"/>
    </source>
</evidence>
<reference evidence="2" key="1">
    <citation type="submission" date="2015-01" db="EMBL/GenBank/DDBJ databases">
        <authorList>
            <person name="Aksoy S."/>
            <person name="Warren W."/>
            <person name="Wilson R.K."/>
        </authorList>
    </citation>
    <scope>NUCLEOTIDE SEQUENCE [LARGE SCALE GENOMIC DNA]</scope>
    <source>
        <strain evidence="2">IAEA</strain>
    </source>
</reference>
<organism evidence="1 2">
    <name type="scientific">Glossina palpalis gambiensis</name>
    <dbReference type="NCBI Taxonomy" id="67801"/>
    <lineage>
        <taxon>Eukaryota</taxon>
        <taxon>Metazoa</taxon>
        <taxon>Ecdysozoa</taxon>
        <taxon>Arthropoda</taxon>
        <taxon>Hexapoda</taxon>
        <taxon>Insecta</taxon>
        <taxon>Pterygota</taxon>
        <taxon>Neoptera</taxon>
        <taxon>Endopterygota</taxon>
        <taxon>Diptera</taxon>
        <taxon>Brachycera</taxon>
        <taxon>Muscomorpha</taxon>
        <taxon>Hippoboscoidea</taxon>
        <taxon>Glossinidae</taxon>
        <taxon>Glossina</taxon>
    </lineage>
</organism>
<proteinExistence type="predicted"/>
<dbReference type="Proteomes" id="UP000092460">
    <property type="component" value="Unassembled WGS sequence"/>
</dbReference>
<sequence>FGYIKLAVALKENTYNQTKETLAIYLVLIIEKQTSQFTNHAAMKTESYQLTYQQMTLQFSYIDIG</sequence>
<reference evidence="1" key="2">
    <citation type="submission" date="2020-05" db="UniProtKB">
        <authorList>
            <consortium name="EnsemblMetazoa"/>
        </authorList>
    </citation>
    <scope>IDENTIFICATION</scope>
    <source>
        <strain evidence="1">IAEA</strain>
    </source>
</reference>
<dbReference type="EnsemblMetazoa" id="GPPI046433-RA">
    <property type="protein sequence ID" value="GPPI046433-PA"/>
    <property type="gene ID" value="GPPI046433"/>
</dbReference>
<dbReference type="AlphaFoldDB" id="A0A1B0C190"/>
<name>A0A1B0C190_9MUSC</name>
<dbReference type="EMBL" id="JXJN01023904">
    <property type="status" value="NOT_ANNOTATED_CDS"/>
    <property type="molecule type" value="Genomic_DNA"/>
</dbReference>
<dbReference type="VEuPathDB" id="VectorBase:GPPI046433"/>
<keyword evidence="2" id="KW-1185">Reference proteome</keyword>
<evidence type="ECO:0000313" key="2">
    <source>
        <dbReference type="Proteomes" id="UP000092460"/>
    </source>
</evidence>
<protein>
    <submittedName>
        <fullName evidence="1">Uncharacterized protein</fullName>
    </submittedName>
</protein>
<accession>A0A1B0C190</accession>